<evidence type="ECO:0000313" key="8">
    <source>
        <dbReference type="Proteomes" id="UP001314229"/>
    </source>
</evidence>
<dbReference type="PANTHER" id="PTHR24064">
    <property type="entry name" value="SOLUTE CARRIER FAMILY 22 MEMBER"/>
    <property type="match status" value="1"/>
</dbReference>
<sequence>MFAPVDWNISDIREYGLNETTGCQNGWVYGNTMYEATIVTDFDLVCDKSNMAGVAQTAFMTGLLAGSVFFGPTAESFGRKRTTQIPAVLLLIFTVVAGVSPNFYVYIVSQFIVGSALAGYRMNSVVLATEWIGVTKRSFATCMGQMFGGLGQTAMAGLVYLIRDWRIAQFVMAGLQAVVCIYIWWIPESARWLLGQGRIEEANKLIRKVAAINKQKIQENMLNKVTEESSVQSGGIKEFFSSVVLMKYLFIICFAWLLLPCSECGEVWSEHLPGSVPVWNHRVASTSPLYLGPGVIGEKKITDINPPHSRVRLPVKPGFPSRQRCCYHGPGNHRKVLFELGWFRIYGLHSGVVSHFC</sequence>
<feature type="transmembrane region" description="Helical" evidence="5">
    <location>
        <begin position="139"/>
        <end position="161"/>
    </location>
</feature>
<name>A0AAV1QIC2_SCOSC</name>
<evidence type="ECO:0000256" key="3">
    <source>
        <dbReference type="ARBA" id="ARBA00022989"/>
    </source>
</evidence>
<comment type="subcellular location">
    <subcellularLocation>
        <location evidence="1">Membrane</location>
        <topology evidence="1">Multi-pass membrane protein</topology>
    </subcellularLocation>
</comment>
<evidence type="ECO:0000313" key="7">
    <source>
        <dbReference type="EMBL" id="CAK6984051.1"/>
    </source>
</evidence>
<dbReference type="GO" id="GO:0022857">
    <property type="term" value="F:transmembrane transporter activity"/>
    <property type="evidence" value="ECO:0007669"/>
    <property type="project" value="InterPro"/>
</dbReference>
<evidence type="ECO:0000256" key="2">
    <source>
        <dbReference type="ARBA" id="ARBA00022692"/>
    </source>
</evidence>
<evidence type="ECO:0000256" key="1">
    <source>
        <dbReference type="ARBA" id="ARBA00004141"/>
    </source>
</evidence>
<dbReference type="InterPro" id="IPR020846">
    <property type="entry name" value="MFS_dom"/>
</dbReference>
<dbReference type="InterPro" id="IPR036259">
    <property type="entry name" value="MFS_trans_sf"/>
</dbReference>
<protein>
    <submittedName>
        <fullName evidence="7">Solute carrier family 22 member 13-like isoform X2</fullName>
    </submittedName>
</protein>
<dbReference type="SUPFAM" id="SSF103473">
    <property type="entry name" value="MFS general substrate transporter"/>
    <property type="match status" value="1"/>
</dbReference>
<keyword evidence="3 5" id="KW-1133">Transmembrane helix</keyword>
<reference evidence="7 8" key="1">
    <citation type="submission" date="2024-01" db="EMBL/GenBank/DDBJ databases">
        <authorList>
            <person name="Alioto T."/>
            <person name="Alioto T."/>
            <person name="Gomez Garrido J."/>
        </authorList>
    </citation>
    <scope>NUCLEOTIDE SEQUENCE [LARGE SCALE GENOMIC DNA]</scope>
</reference>
<organism evidence="7 8">
    <name type="scientific">Scomber scombrus</name>
    <name type="common">Atlantic mackerel</name>
    <name type="synonym">Scomber vernalis</name>
    <dbReference type="NCBI Taxonomy" id="13677"/>
    <lineage>
        <taxon>Eukaryota</taxon>
        <taxon>Metazoa</taxon>
        <taxon>Chordata</taxon>
        <taxon>Craniata</taxon>
        <taxon>Vertebrata</taxon>
        <taxon>Euteleostomi</taxon>
        <taxon>Actinopterygii</taxon>
        <taxon>Neopterygii</taxon>
        <taxon>Teleostei</taxon>
        <taxon>Neoteleostei</taxon>
        <taxon>Acanthomorphata</taxon>
        <taxon>Pelagiaria</taxon>
        <taxon>Scombriformes</taxon>
        <taxon>Scombridae</taxon>
        <taxon>Scomber</taxon>
    </lineage>
</organism>
<dbReference type="PROSITE" id="PS50850">
    <property type="entry name" value="MFS"/>
    <property type="match status" value="1"/>
</dbReference>
<dbReference type="Proteomes" id="UP001314229">
    <property type="component" value="Unassembled WGS sequence"/>
</dbReference>
<feature type="transmembrane region" description="Helical" evidence="5">
    <location>
        <begin position="51"/>
        <end position="73"/>
    </location>
</feature>
<comment type="caution">
    <text evidence="7">The sequence shown here is derived from an EMBL/GenBank/DDBJ whole genome shotgun (WGS) entry which is preliminary data.</text>
</comment>
<dbReference type="EMBL" id="CAWUFR010001584">
    <property type="protein sequence ID" value="CAK6984051.1"/>
    <property type="molecule type" value="Genomic_DNA"/>
</dbReference>
<evidence type="ECO:0000256" key="5">
    <source>
        <dbReference type="SAM" id="Phobius"/>
    </source>
</evidence>
<feature type="domain" description="Major facilitator superfamily (MFS) profile" evidence="6">
    <location>
        <begin position="1"/>
        <end position="357"/>
    </location>
</feature>
<accession>A0AAV1QIC2</accession>
<proteinExistence type="predicted"/>
<feature type="transmembrane region" description="Helical" evidence="5">
    <location>
        <begin position="85"/>
        <end position="105"/>
    </location>
</feature>
<gene>
    <name evidence="7" type="ORF">FSCOSCO3_A035427</name>
</gene>
<dbReference type="InterPro" id="IPR005828">
    <property type="entry name" value="MFS_sugar_transport-like"/>
</dbReference>
<keyword evidence="8" id="KW-1185">Reference proteome</keyword>
<dbReference type="Gene3D" id="1.20.1250.20">
    <property type="entry name" value="MFS general substrate transporter like domains"/>
    <property type="match status" value="1"/>
</dbReference>
<dbReference type="AlphaFoldDB" id="A0AAV1QIC2"/>
<evidence type="ECO:0000256" key="4">
    <source>
        <dbReference type="ARBA" id="ARBA00023136"/>
    </source>
</evidence>
<dbReference type="GO" id="GO:0016020">
    <property type="term" value="C:membrane"/>
    <property type="evidence" value="ECO:0007669"/>
    <property type="project" value="UniProtKB-SubCell"/>
</dbReference>
<evidence type="ECO:0000259" key="6">
    <source>
        <dbReference type="PROSITE" id="PS50850"/>
    </source>
</evidence>
<dbReference type="Pfam" id="PF00083">
    <property type="entry name" value="Sugar_tr"/>
    <property type="match status" value="1"/>
</dbReference>
<feature type="transmembrane region" description="Helical" evidence="5">
    <location>
        <begin position="167"/>
        <end position="186"/>
    </location>
</feature>
<keyword evidence="4 5" id="KW-0472">Membrane</keyword>
<keyword evidence="2 5" id="KW-0812">Transmembrane</keyword>